<evidence type="ECO:0000313" key="3">
    <source>
        <dbReference type="Proteomes" id="UP000078200"/>
    </source>
</evidence>
<evidence type="ECO:0000313" key="2">
    <source>
        <dbReference type="EnsemblMetazoa" id="GAUT019989-PA"/>
    </source>
</evidence>
<keyword evidence="3" id="KW-1185">Reference proteome</keyword>
<dbReference type="Proteomes" id="UP000078200">
    <property type="component" value="Unassembled WGS sequence"/>
</dbReference>
<protein>
    <submittedName>
        <fullName evidence="2">Uncharacterized protein</fullName>
    </submittedName>
</protein>
<name>A0A1A9UYN5_GLOAU</name>
<keyword evidence="1" id="KW-1133">Transmembrane helix</keyword>
<dbReference type="AlphaFoldDB" id="A0A1A9UYN5"/>
<dbReference type="STRING" id="7395.A0A1A9UYN5"/>
<dbReference type="EnsemblMetazoa" id="GAUT019989-RA">
    <property type="protein sequence ID" value="GAUT019989-PA"/>
    <property type="gene ID" value="GAUT019989"/>
</dbReference>
<accession>A0A1A9UYN5</accession>
<dbReference type="VEuPathDB" id="VectorBase:GAUT019989"/>
<reference evidence="2" key="1">
    <citation type="submission" date="2020-05" db="UniProtKB">
        <authorList>
            <consortium name="EnsemblMetazoa"/>
        </authorList>
    </citation>
    <scope>IDENTIFICATION</scope>
    <source>
        <strain evidence="2">TTRI</strain>
    </source>
</reference>
<feature type="transmembrane region" description="Helical" evidence="1">
    <location>
        <begin position="20"/>
        <end position="40"/>
    </location>
</feature>
<evidence type="ECO:0000256" key="1">
    <source>
        <dbReference type="SAM" id="Phobius"/>
    </source>
</evidence>
<keyword evidence="1" id="KW-0472">Membrane</keyword>
<sequence length="389" mass="45402">MKHTRMNRNSWGPEWYYRLYWNGTMLKCLLSCQLTIILLLRRPYIRSRQRYGPKWGHFKREPSSLKFGYPKMTTSEKIFLSSMFYPLFAIASQHSPKPSHALSYEPIPWVLDQKRSRRIRHGLGRNKWTSVSDPDELISPTVPNEAWAYVKHLRKRDKFKNVNIGSSDIKNSGRICKSQLLSSRPNKLDEGNSSNESKELLFKFKYCKLGKAYVSISPPTLLMPQPCNSKCVSESLVNISELSSSLKNSNWLPFKLKCSKLMVLIFRERITREENPPIYCVTNRELQWVSHQNRDFRLIPDEHNSPRDYPKSMYIYIALGKCSTSPEMCDYIHGYGTFAENQSPIVSIRAVLKRGRYRLKVERDLGHTDVHDVFNCESFSLRLVSLCLQ</sequence>
<keyword evidence="1" id="KW-0812">Transmembrane</keyword>
<organism evidence="2 3">
    <name type="scientific">Glossina austeni</name>
    <name type="common">Savannah tsetse fly</name>
    <dbReference type="NCBI Taxonomy" id="7395"/>
    <lineage>
        <taxon>Eukaryota</taxon>
        <taxon>Metazoa</taxon>
        <taxon>Ecdysozoa</taxon>
        <taxon>Arthropoda</taxon>
        <taxon>Hexapoda</taxon>
        <taxon>Insecta</taxon>
        <taxon>Pterygota</taxon>
        <taxon>Neoptera</taxon>
        <taxon>Endopterygota</taxon>
        <taxon>Diptera</taxon>
        <taxon>Brachycera</taxon>
        <taxon>Muscomorpha</taxon>
        <taxon>Hippoboscoidea</taxon>
        <taxon>Glossinidae</taxon>
        <taxon>Glossina</taxon>
    </lineage>
</organism>
<proteinExistence type="predicted"/>